<dbReference type="AlphaFoldDB" id="A0A5J4N9M7"/>
<evidence type="ECO:0000256" key="1">
    <source>
        <dbReference type="SAM" id="MobiDB-lite"/>
    </source>
</evidence>
<proteinExistence type="predicted"/>
<feature type="region of interest" description="Disordered" evidence="1">
    <location>
        <begin position="438"/>
        <end position="573"/>
    </location>
</feature>
<protein>
    <submittedName>
        <fullName evidence="2">Uncharacterized protein</fullName>
    </submittedName>
</protein>
<organism evidence="2 3">
    <name type="scientific">Paragonimus westermani</name>
    <dbReference type="NCBI Taxonomy" id="34504"/>
    <lineage>
        <taxon>Eukaryota</taxon>
        <taxon>Metazoa</taxon>
        <taxon>Spiralia</taxon>
        <taxon>Lophotrochozoa</taxon>
        <taxon>Platyhelminthes</taxon>
        <taxon>Trematoda</taxon>
        <taxon>Digenea</taxon>
        <taxon>Plagiorchiida</taxon>
        <taxon>Troglotremata</taxon>
        <taxon>Troglotrematidae</taxon>
        <taxon>Paragonimus</taxon>
    </lineage>
</organism>
<dbReference type="EMBL" id="QNGE01005627">
    <property type="protein sequence ID" value="KAA3671919.1"/>
    <property type="molecule type" value="Genomic_DNA"/>
</dbReference>
<name>A0A5J4N9M7_9TREM</name>
<comment type="caution">
    <text evidence="2">The sequence shown here is derived from an EMBL/GenBank/DDBJ whole genome shotgun (WGS) entry which is preliminary data.</text>
</comment>
<gene>
    <name evidence="2" type="ORF">DEA37_0006318</name>
</gene>
<evidence type="ECO:0000313" key="2">
    <source>
        <dbReference type="EMBL" id="KAA3671919.1"/>
    </source>
</evidence>
<accession>A0A5J4N9M7</accession>
<feature type="compositionally biased region" description="Polar residues" evidence="1">
    <location>
        <begin position="562"/>
        <end position="573"/>
    </location>
</feature>
<reference evidence="2 3" key="1">
    <citation type="journal article" date="2019" name="Gigascience">
        <title>Whole-genome sequence of the oriental lung fluke Paragonimus westermani.</title>
        <authorList>
            <person name="Oey H."/>
            <person name="Zakrzewski M."/>
            <person name="Narain K."/>
            <person name="Devi K.R."/>
            <person name="Agatsuma T."/>
            <person name="Nawaratna S."/>
            <person name="Gobert G.N."/>
            <person name="Jones M.K."/>
            <person name="Ragan M.A."/>
            <person name="McManus D.P."/>
            <person name="Krause L."/>
        </authorList>
    </citation>
    <scope>NUCLEOTIDE SEQUENCE [LARGE SCALE GENOMIC DNA]</scope>
    <source>
        <strain evidence="2 3">IND2009</strain>
    </source>
</reference>
<feature type="compositionally biased region" description="Polar residues" evidence="1">
    <location>
        <begin position="440"/>
        <end position="452"/>
    </location>
</feature>
<feature type="compositionally biased region" description="Polar residues" evidence="1">
    <location>
        <begin position="531"/>
        <end position="554"/>
    </location>
</feature>
<sequence>MVDRKSDSKSNEASRSILVEYGPSRRRVTLEDELRPDQMDIPSERILTKQPCATPEQVRRDLGRCANERERTDVLLTLLERQKADASSLADAHRKFNLNETANELNKIADQSAYAIALFNRRIRQKRQIPYLFQLINLPQANVNPDLLPDTLEVSEIRAIDYVTPADCTGNLETCVQLELAYPTAKKSQKIKSDWIRYLNGIRYLPSVMHFTVNPLADAYVQLLKLEKQLKATVYYNRGITRRSGVFGWTYFTITDLLSAASVHLTTNLNAEGGMIPGYLKLHLRQRTPVEGPYFITRPKAWLVLAVDGITSLTNSPSMDDVNKQTIQNAPAAIGERQTLSSTPVTPAAAEIIADMRLALDQPHRPQPKVSLIREKMHSLHERVQTSAFERHHIEGYLQVMTRLLEKFKTRRKDAEKNVDMQSFKQLYKRETLIKEEQSRYNAESTNKNKTVYPSHRKSNSEEVDEVQEMINSKLPSPSTNPSEVPRNYRPIIDSPQSQPNGLNSQSSTHTLDGSPVGQLHPRVSQEKHISSTMPSGFVKQSSVHRSTKTSAQKASRKSKGSTESLTIYCSDG</sequence>
<feature type="compositionally biased region" description="Polar residues" evidence="1">
    <location>
        <begin position="470"/>
        <end position="483"/>
    </location>
</feature>
<keyword evidence="3" id="KW-1185">Reference proteome</keyword>
<feature type="compositionally biased region" description="Polar residues" evidence="1">
    <location>
        <begin position="495"/>
        <end position="512"/>
    </location>
</feature>
<dbReference type="Proteomes" id="UP000324629">
    <property type="component" value="Unassembled WGS sequence"/>
</dbReference>
<evidence type="ECO:0000313" key="3">
    <source>
        <dbReference type="Proteomes" id="UP000324629"/>
    </source>
</evidence>